<organism evidence="1 2">
    <name type="scientific">Rothia endophytica</name>
    <dbReference type="NCBI Taxonomy" id="1324766"/>
    <lineage>
        <taxon>Bacteria</taxon>
        <taxon>Bacillati</taxon>
        <taxon>Actinomycetota</taxon>
        <taxon>Actinomycetes</taxon>
        <taxon>Micrococcales</taxon>
        <taxon>Micrococcaceae</taxon>
        <taxon>Rothia</taxon>
    </lineage>
</organism>
<dbReference type="GO" id="GO:0016787">
    <property type="term" value="F:hydrolase activity"/>
    <property type="evidence" value="ECO:0007669"/>
    <property type="project" value="UniProtKB-KW"/>
</dbReference>
<dbReference type="Pfam" id="PF08282">
    <property type="entry name" value="Hydrolase_3"/>
    <property type="match status" value="1"/>
</dbReference>
<gene>
    <name evidence="1" type="ORF">GCM10023352_19440</name>
</gene>
<protein>
    <submittedName>
        <fullName evidence="1">Cof-type HAD-IIB family hydrolase</fullName>
    </submittedName>
</protein>
<dbReference type="SUPFAM" id="SSF56784">
    <property type="entry name" value="HAD-like"/>
    <property type="match status" value="1"/>
</dbReference>
<dbReference type="NCBIfam" id="TIGR01484">
    <property type="entry name" value="HAD-SF-IIB"/>
    <property type="match status" value="1"/>
</dbReference>
<proteinExistence type="predicted"/>
<dbReference type="InterPro" id="IPR006379">
    <property type="entry name" value="HAD-SF_hydro_IIB"/>
</dbReference>
<dbReference type="EMBL" id="BAABKP010000005">
    <property type="protein sequence ID" value="GAA4799641.1"/>
    <property type="molecule type" value="Genomic_DNA"/>
</dbReference>
<sequence length="256" mass="28484">MKKLMAFDLDGTLVFKRAIEAANIDAIRRWQEAGNLAVCSTGKSIFATRMTLADYDLQFDYNVLYTGAVITDGAGKILHQSSLPPTLVNQVVDHLAGLEQVAVFATTLDDDYQLLDTIGQVSNILPAFSPLDLNQLDQNVFVGIPIWSPLAQTRKAAYQWIVETYGDVVDCHRNQDFLDIVPKNSTKGSGLEWLGNEYLGGEPLQTFTIGDSWNDLEMHRWADVSASFSYSPTEVQAETDYVVEKTYDFIDKALSL</sequence>
<dbReference type="PANTHER" id="PTHR10000:SF8">
    <property type="entry name" value="HAD SUPERFAMILY HYDROLASE-LIKE, TYPE 3"/>
    <property type="match status" value="1"/>
</dbReference>
<accession>A0ABP9BUY0</accession>
<evidence type="ECO:0000313" key="1">
    <source>
        <dbReference type="EMBL" id="GAA4799641.1"/>
    </source>
</evidence>
<dbReference type="Proteomes" id="UP001500187">
    <property type="component" value="Unassembled WGS sequence"/>
</dbReference>
<dbReference type="InterPro" id="IPR023214">
    <property type="entry name" value="HAD_sf"/>
</dbReference>
<keyword evidence="2" id="KW-1185">Reference proteome</keyword>
<comment type="caution">
    <text evidence="1">The sequence shown here is derived from an EMBL/GenBank/DDBJ whole genome shotgun (WGS) entry which is preliminary data.</text>
</comment>
<reference evidence="2" key="1">
    <citation type="journal article" date="2019" name="Int. J. Syst. Evol. Microbiol.">
        <title>The Global Catalogue of Microorganisms (GCM) 10K type strain sequencing project: providing services to taxonomists for standard genome sequencing and annotation.</title>
        <authorList>
            <consortium name="The Broad Institute Genomics Platform"/>
            <consortium name="The Broad Institute Genome Sequencing Center for Infectious Disease"/>
            <person name="Wu L."/>
            <person name="Ma J."/>
        </authorList>
    </citation>
    <scope>NUCLEOTIDE SEQUENCE [LARGE SCALE GENOMIC DNA]</scope>
    <source>
        <strain evidence="2">JCM 18541</strain>
    </source>
</reference>
<dbReference type="InterPro" id="IPR036412">
    <property type="entry name" value="HAD-like_sf"/>
</dbReference>
<dbReference type="RefSeq" id="WP_345447013.1">
    <property type="nucleotide sequence ID" value="NZ_BAABKP010000005.1"/>
</dbReference>
<dbReference type="Gene3D" id="3.30.1240.10">
    <property type="match status" value="1"/>
</dbReference>
<dbReference type="Gene3D" id="3.40.50.1000">
    <property type="entry name" value="HAD superfamily/HAD-like"/>
    <property type="match status" value="1"/>
</dbReference>
<dbReference type="PANTHER" id="PTHR10000">
    <property type="entry name" value="PHOSPHOSERINE PHOSPHATASE"/>
    <property type="match status" value="1"/>
</dbReference>
<keyword evidence="1" id="KW-0378">Hydrolase</keyword>
<name>A0ABP9BUY0_9MICC</name>
<evidence type="ECO:0000313" key="2">
    <source>
        <dbReference type="Proteomes" id="UP001500187"/>
    </source>
</evidence>